<evidence type="ECO:0000259" key="3">
    <source>
        <dbReference type="PROSITE" id="PS51186"/>
    </source>
</evidence>
<feature type="domain" description="N-acetyltransferase" evidence="3">
    <location>
        <begin position="1"/>
        <end position="160"/>
    </location>
</feature>
<name>A0A6A0B826_9LACT</name>
<keyword evidence="2" id="KW-0012">Acyltransferase</keyword>
<dbReference type="AlphaFoldDB" id="A0A6A0B826"/>
<dbReference type="PANTHER" id="PTHR10908:SF0">
    <property type="entry name" value="SEROTONIN N-ACETYLTRANSFERASE"/>
    <property type="match status" value="1"/>
</dbReference>
<proteinExistence type="predicted"/>
<organism evidence="4 5">
    <name type="scientific">Pseudolactococcus insecticola</name>
    <dbReference type="NCBI Taxonomy" id="2709158"/>
    <lineage>
        <taxon>Bacteria</taxon>
        <taxon>Bacillati</taxon>
        <taxon>Bacillota</taxon>
        <taxon>Bacilli</taxon>
        <taxon>Lactobacillales</taxon>
        <taxon>Streptococcaceae</taxon>
        <taxon>Pseudolactococcus</taxon>
    </lineage>
</organism>
<keyword evidence="5" id="KW-1185">Reference proteome</keyword>
<dbReference type="InterPro" id="IPR051635">
    <property type="entry name" value="SNAT-like"/>
</dbReference>
<dbReference type="InterPro" id="IPR000182">
    <property type="entry name" value="GNAT_dom"/>
</dbReference>
<evidence type="ECO:0000256" key="1">
    <source>
        <dbReference type="ARBA" id="ARBA00022679"/>
    </source>
</evidence>
<dbReference type="SUPFAM" id="SSF55729">
    <property type="entry name" value="Acyl-CoA N-acyltransferases (Nat)"/>
    <property type="match status" value="1"/>
</dbReference>
<accession>A0A6A0B826</accession>
<dbReference type="PANTHER" id="PTHR10908">
    <property type="entry name" value="SEROTONIN N-ACETYLTRANSFERASE"/>
    <property type="match status" value="1"/>
</dbReference>
<evidence type="ECO:0000313" key="5">
    <source>
        <dbReference type="Proteomes" id="UP000475928"/>
    </source>
</evidence>
<dbReference type="CDD" id="cd04301">
    <property type="entry name" value="NAT_SF"/>
    <property type="match status" value="1"/>
</dbReference>
<evidence type="ECO:0000256" key="2">
    <source>
        <dbReference type="ARBA" id="ARBA00023315"/>
    </source>
</evidence>
<comment type="caution">
    <text evidence="4">The sequence shown here is derived from an EMBL/GenBank/DDBJ whole genome shotgun (WGS) entry which is preliminary data.</text>
</comment>
<dbReference type="PROSITE" id="PS51186">
    <property type="entry name" value="GNAT"/>
    <property type="match status" value="1"/>
</dbReference>
<protein>
    <submittedName>
        <fullName evidence="4">N-acetyltransferase</fullName>
    </submittedName>
</protein>
<dbReference type="Pfam" id="PF13673">
    <property type="entry name" value="Acetyltransf_10"/>
    <property type="match status" value="1"/>
</dbReference>
<dbReference type="EMBL" id="BLLH01000004">
    <property type="protein sequence ID" value="GFH40601.1"/>
    <property type="molecule type" value="Genomic_DNA"/>
</dbReference>
<evidence type="ECO:0000313" key="4">
    <source>
        <dbReference type="EMBL" id="GFH40601.1"/>
    </source>
</evidence>
<sequence>MKIRTVTAADLNDVYRIETENFSKEEAASFEAMTARIEKIPDTFLVAQTDDGRVAGYIEGPAVNARHLTDDLFETVVKNPENGGFIAVTSLSVDAEFQGKSVGTQLIAALKETAKAQKRDGINLTCHDYLIAYYEKHGFVNDGKSQSAHGGAVWYDMVWENA</sequence>
<gene>
    <name evidence="4" type="ORF">Hs20B_09990</name>
</gene>
<dbReference type="Proteomes" id="UP000475928">
    <property type="component" value="Unassembled WGS sequence"/>
</dbReference>
<reference evidence="4 5" key="1">
    <citation type="submission" date="2020-02" db="EMBL/GenBank/DDBJ databases">
        <title>Draft genome sequence of Lactococcus sp. Hs20B0-1.</title>
        <authorList>
            <person name="Noda S."/>
            <person name="Yuki M."/>
            <person name="Ohkuma M."/>
        </authorList>
    </citation>
    <scope>NUCLEOTIDE SEQUENCE [LARGE SCALE GENOMIC DNA]</scope>
    <source>
        <strain evidence="4 5">Hs20B0-1</strain>
    </source>
</reference>
<dbReference type="Gene3D" id="3.40.630.30">
    <property type="match status" value="1"/>
</dbReference>
<dbReference type="RefSeq" id="WP_172356275.1">
    <property type="nucleotide sequence ID" value="NZ_BLLH01000004.1"/>
</dbReference>
<dbReference type="GO" id="GO:0008080">
    <property type="term" value="F:N-acetyltransferase activity"/>
    <property type="evidence" value="ECO:0007669"/>
    <property type="project" value="UniProtKB-ARBA"/>
</dbReference>
<dbReference type="InterPro" id="IPR016181">
    <property type="entry name" value="Acyl_CoA_acyltransferase"/>
</dbReference>
<keyword evidence="1 4" id="KW-0808">Transferase</keyword>